<sequence length="153" mass="17222">MAYMPDADIKRIFHRKIRVEGCNDVPPRLLCLPHFAAVLRAGSHDVGGILKPLPILSSSSPLHSTSNDMYYPVHRECPPQPDGRTAIRSRFPLTALSRQAHLESQMILMSQYNVGSAVRPSPRMRARRKFSASTRPAVEVGDYLSRLFLRVML</sequence>
<proteinExistence type="predicted"/>
<gene>
    <name evidence="1" type="ORF">EJ02DRAFT_147630</name>
</gene>
<organism evidence="1 2">
    <name type="scientific">Clathrospora elynae</name>
    <dbReference type="NCBI Taxonomy" id="706981"/>
    <lineage>
        <taxon>Eukaryota</taxon>
        <taxon>Fungi</taxon>
        <taxon>Dikarya</taxon>
        <taxon>Ascomycota</taxon>
        <taxon>Pezizomycotina</taxon>
        <taxon>Dothideomycetes</taxon>
        <taxon>Pleosporomycetidae</taxon>
        <taxon>Pleosporales</taxon>
        <taxon>Diademaceae</taxon>
        <taxon>Clathrospora</taxon>
    </lineage>
</organism>
<dbReference type="EMBL" id="ML976313">
    <property type="protein sequence ID" value="KAF1935103.1"/>
    <property type="molecule type" value="Genomic_DNA"/>
</dbReference>
<dbReference type="Proteomes" id="UP000800038">
    <property type="component" value="Unassembled WGS sequence"/>
</dbReference>
<reference evidence="1" key="1">
    <citation type="journal article" date="2020" name="Stud. Mycol.">
        <title>101 Dothideomycetes genomes: a test case for predicting lifestyles and emergence of pathogens.</title>
        <authorList>
            <person name="Haridas S."/>
            <person name="Albert R."/>
            <person name="Binder M."/>
            <person name="Bloem J."/>
            <person name="Labutti K."/>
            <person name="Salamov A."/>
            <person name="Andreopoulos B."/>
            <person name="Baker S."/>
            <person name="Barry K."/>
            <person name="Bills G."/>
            <person name="Bluhm B."/>
            <person name="Cannon C."/>
            <person name="Castanera R."/>
            <person name="Culley D."/>
            <person name="Daum C."/>
            <person name="Ezra D."/>
            <person name="Gonzalez J."/>
            <person name="Henrissat B."/>
            <person name="Kuo A."/>
            <person name="Liang C."/>
            <person name="Lipzen A."/>
            <person name="Lutzoni F."/>
            <person name="Magnuson J."/>
            <person name="Mondo S."/>
            <person name="Nolan M."/>
            <person name="Ohm R."/>
            <person name="Pangilinan J."/>
            <person name="Park H.-J."/>
            <person name="Ramirez L."/>
            <person name="Alfaro M."/>
            <person name="Sun H."/>
            <person name="Tritt A."/>
            <person name="Yoshinaga Y."/>
            <person name="Zwiers L.-H."/>
            <person name="Turgeon B."/>
            <person name="Goodwin S."/>
            <person name="Spatafora J."/>
            <person name="Crous P."/>
            <person name="Grigoriev I."/>
        </authorList>
    </citation>
    <scope>NUCLEOTIDE SEQUENCE</scope>
    <source>
        <strain evidence="1">CBS 161.51</strain>
    </source>
</reference>
<name>A0A6A5S5A7_9PLEO</name>
<evidence type="ECO:0000313" key="2">
    <source>
        <dbReference type="Proteomes" id="UP000800038"/>
    </source>
</evidence>
<evidence type="ECO:0000313" key="1">
    <source>
        <dbReference type="EMBL" id="KAF1935103.1"/>
    </source>
</evidence>
<accession>A0A6A5S5A7</accession>
<protein>
    <submittedName>
        <fullName evidence="1">Uncharacterized protein</fullName>
    </submittedName>
</protein>
<keyword evidence="2" id="KW-1185">Reference proteome</keyword>
<dbReference type="AlphaFoldDB" id="A0A6A5S5A7"/>